<keyword evidence="4" id="KW-0472">Membrane</keyword>
<evidence type="ECO:0000256" key="3">
    <source>
        <dbReference type="PROSITE-ProRule" id="PRU00059"/>
    </source>
</evidence>
<name>A0A9W3AKP2_BIOGL</name>
<evidence type="ECO:0000313" key="7">
    <source>
        <dbReference type="Proteomes" id="UP001165740"/>
    </source>
</evidence>
<proteinExistence type="predicted"/>
<dbReference type="RefSeq" id="XP_055887825.1">
    <property type="nucleotide sequence ID" value="XM_056031850.1"/>
</dbReference>
<dbReference type="CDD" id="cd00041">
    <property type="entry name" value="CUB"/>
    <property type="match status" value="1"/>
</dbReference>
<keyword evidence="4" id="KW-1133">Transmembrane helix</keyword>
<reference evidence="8" key="1">
    <citation type="submission" date="2025-08" db="UniProtKB">
        <authorList>
            <consortium name="RefSeq"/>
        </authorList>
    </citation>
    <scope>IDENTIFICATION</scope>
</reference>
<dbReference type="Gene3D" id="2.60.120.290">
    <property type="entry name" value="Spermadhesin, CUB domain"/>
    <property type="match status" value="1"/>
</dbReference>
<keyword evidence="5" id="KW-0732">Signal</keyword>
<dbReference type="InterPro" id="IPR035914">
    <property type="entry name" value="Sperma_CUB_dom_sf"/>
</dbReference>
<evidence type="ECO:0000256" key="1">
    <source>
        <dbReference type="ARBA" id="ARBA00022737"/>
    </source>
</evidence>
<feature type="chain" id="PRO_5040957822" evidence="5">
    <location>
        <begin position="18"/>
        <end position="567"/>
    </location>
</feature>
<dbReference type="PANTHER" id="PTHR24251">
    <property type="entry name" value="OVOCHYMASE-RELATED"/>
    <property type="match status" value="1"/>
</dbReference>
<dbReference type="SMART" id="SM00042">
    <property type="entry name" value="CUB"/>
    <property type="match status" value="2"/>
</dbReference>
<dbReference type="Pfam" id="PF00431">
    <property type="entry name" value="CUB"/>
    <property type="match status" value="1"/>
</dbReference>
<dbReference type="PROSITE" id="PS01180">
    <property type="entry name" value="CUB"/>
    <property type="match status" value="2"/>
</dbReference>
<protein>
    <submittedName>
        <fullName evidence="8">Suppressor of tumorigenicity 14 protein homolog isoform X1</fullName>
    </submittedName>
</protein>
<accession>A0A9W3AKP2</accession>
<keyword evidence="2" id="KW-1015">Disulfide bond</keyword>
<feature type="signal peptide" evidence="5">
    <location>
        <begin position="1"/>
        <end position="17"/>
    </location>
</feature>
<feature type="domain" description="CUB" evidence="6">
    <location>
        <begin position="190"/>
        <end position="299"/>
    </location>
</feature>
<dbReference type="PANTHER" id="PTHR24251:SF30">
    <property type="entry name" value="MEMBRANE FRIZZLED-RELATED PROTEIN"/>
    <property type="match status" value="1"/>
</dbReference>
<dbReference type="GeneID" id="106066270"/>
<dbReference type="SUPFAM" id="SSF49854">
    <property type="entry name" value="Spermadhesin, CUB domain"/>
    <property type="match status" value="2"/>
</dbReference>
<keyword evidence="1" id="KW-0677">Repeat</keyword>
<evidence type="ECO:0000256" key="4">
    <source>
        <dbReference type="SAM" id="Phobius"/>
    </source>
</evidence>
<organism evidence="7 8">
    <name type="scientific">Biomphalaria glabrata</name>
    <name type="common">Bloodfluke planorb</name>
    <name type="synonym">Freshwater snail</name>
    <dbReference type="NCBI Taxonomy" id="6526"/>
    <lineage>
        <taxon>Eukaryota</taxon>
        <taxon>Metazoa</taxon>
        <taxon>Spiralia</taxon>
        <taxon>Lophotrochozoa</taxon>
        <taxon>Mollusca</taxon>
        <taxon>Gastropoda</taxon>
        <taxon>Heterobranchia</taxon>
        <taxon>Euthyneura</taxon>
        <taxon>Panpulmonata</taxon>
        <taxon>Hygrophila</taxon>
        <taxon>Lymnaeoidea</taxon>
        <taxon>Planorbidae</taxon>
        <taxon>Biomphalaria</taxon>
    </lineage>
</organism>
<feature type="transmembrane region" description="Helical" evidence="4">
    <location>
        <begin position="444"/>
        <end position="469"/>
    </location>
</feature>
<evidence type="ECO:0000313" key="8">
    <source>
        <dbReference type="RefSeq" id="XP_055887825.1"/>
    </source>
</evidence>
<sequence>MDWHILLGFSSMIATLSENYTAAQTACKSITSKKDFGSECNVSTDCITGICTNKTCTCQQNFFYDNCSQTCIKNCNNTLQYTASSNMVTGLIVSADAVNPPGTKCFWEISSWSGSYLTLIIDYIDMDPAKSDINWVNVLSSRAQLLIQYDSLKSNFIRTMSTESSWLRVYYSTTFSGYKGFRASYYIYDFNSVLTSPSGYIVSPGYPRLNPTDRRYTWLITGKSGQLVTLRFKSRVIDCPGDFLNIYDGIHTRDPLIATLCNGNSTLTITSTTPNLLIYYQNDNYESWGVGFVAYYYIHGQYGDYCNSSDQCPLGFVCNNSRKCDCLNSEKYDPKYKICKNERVFGDTCSNTNLCSNGLVCVNDKCDCSANMYYNTSLKNCISGQYGDYCNSSDQCSLGLVCNDSRKCDCLNSEEYDPKYKICKNENCSHENNTRTSTRDQYNYTYISVAAVGWVFVLAYTIVIVVMYVRHRTLEMETKSLNDTIEEYKANRPLPLPHEFEYGAYHVYAETSKPIKNESSDQTNVNQRLSSVDYMYIEPDLEKEKIYDSSGSSTDCGRVLGMYNSIK</sequence>
<dbReference type="Proteomes" id="UP001165740">
    <property type="component" value="Chromosome 6"/>
</dbReference>
<evidence type="ECO:0000256" key="5">
    <source>
        <dbReference type="SAM" id="SignalP"/>
    </source>
</evidence>
<dbReference type="AlphaFoldDB" id="A0A9W3AKP2"/>
<keyword evidence="7" id="KW-1185">Reference proteome</keyword>
<evidence type="ECO:0000259" key="6">
    <source>
        <dbReference type="PROSITE" id="PS01180"/>
    </source>
</evidence>
<feature type="domain" description="CUB" evidence="6">
    <location>
        <begin position="75"/>
        <end position="188"/>
    </location>
</feature>
<keyword evidence="4" id="KW-0812">Transmembrane</keyword>
<dbReference type="InterPro" id="IPR000859">
    <property type="entry name" value="CUB_dom"/>
</dbReference>
<comment type="caution">
    <text evidence="3">Lacks conserved residue(s) required for the propagation of feature annotation.</text>
</comment>
<dbReference type="OrthoDB" id="6345439at2759"/>
<gene>
    <name evidence="8" type="primary">LOC106066270</name>
</gene>
<evidence type="ECO:0000256" key="2">
    <source>
        <dbReference type="ARBA" id="ARBA00023157"/>
    </source>
</evidence>